<comment type="caution">
    <text evidence="1">The sequence shown here is derived from an EMBL/GenBank/DDBJ whole genome shotgun (WGS) entry which is preliminary data.</text>
</comment>
<gene>
    <name evidence="1" type="ORF">GCM10008018_33820</name>
</gene>
<evidence type="ECO:0000313" key="1">
    <source>
        <dbReference type="EMBL" id="GFZ85010.1"/>
    </source>
</evidence>
<reference evidence="2" key="1">
    <citation type="journal article" date="2019" name="Int. J. Syst. Evol. Microbiol.">
        <title>The Global Catalogue of Microorganisms (GCM) 10K type strain sequencing project: providing services to taxonomists for standard genome sequencing and annotation.</title>
        <authorList>
            <consortium name="The Broad Institute Genomics Platform"/>
            <consortium name="The Broad Institute Genome Sequencing Center for Infectious Disease"/>
            <person name="Wu L."/>
            <person name="Ma J."/>
        </authorList>
    </citation>
    <scope>NUCLEOTIDE SEQUENCE [LARGE SCALE GENOMIC DNA]</scope>
    <source>
        <strain evidence="2">CGMCC 1.15043</strain>
    </source>
</reference>
<proteinExistence type="predicted"/>
<dbReference type="EMBL" id="BMHE01000016">
    <property type="protein sequence ID" value="GFZ85010.1"/>
    <property type="molecule type" value="Genomic_DNA"/>
</dbReference>
<keyword evidence="2" id="KW-1185">Reference proteome</keyword>
<protein>
    <submittedName>
        <fullName evidence="1">Uncharacterized protein</fullName>
    </submittedName>
</protein>
<organism evidence="1 2">
    <name type="scientific">Paenibacillus marchantiophytorum</name>
    <dbReference type="NCBI Taxonomy" id="1619310"/>
    <lineage>
        <taxon>Bacteria</taxon>
        <taxon>Bacillati</taxon>
        <taxon>Bacillota</taxon>
        <taxon>Bacilli</taxon>
        <taxon>Bacillales</taxon>
        <taxon>Paenibacillaceae</taxon>
        <taxon>Paenibacillus</taxon>
    </lineage>
</organism>
<evidence type="ECO:0000313" key="2">
    <source>
        <dbReference type="Proteomes" id="UP000615455"/>
    </source>
</evidence>
<sequence length="55" mass="6235">MSKLTAVLCTVTGVNFLNFILDSPSQLNSAYYFKSYQIVCLLGALTFDKYSYRIL</sequence>
<dbReference type="Proteomes" id="UP000615455">
    <property type="component" value="Unassembled WGS sequence"/>
</dbReference>
<accession>A0ABQ1ES80</accession>
<name>A0ABQ1ES80_9BACL</name>